<evidence type="ECO:0000313" key="7">
    <source>
        <dbReference type="Proteomes" id="UP000239907"/>
    </source>
</evidence>
<comment type="caution">
    <text evidence="6">The sequence shown here is derived from an EMBL/GenBank/DDBJ whole genome shotgun (WGS) entry which is preliminary data.</text>
</comment>
<evidence type="ECO:0000313" key="6">
    <source>
        <dbReference type="EMBL" id="PQJ28626.1"/>
    </source>
</evidence>
<keyword evidence="7" id="KW-1185">Reference proteome</keyword>
<gene>
    <name evidence="6" type="ORF">BSZ32_08995</name>
</gene>
<evidence type="ECO:0000256" key="3">
    <source>
        <dbReference type="ARBA" id="ARBA00022989"/>
    </source>
</evidence>
<dbReference type="InterPro" id="IPR051598">
    <property type="entry name" value="TSUP/Inactive_protease-like"/>
</dbReference>
<sequence length="120" mass="12238">MIKTLLISLSVGAAAGLLGALCGIGGGIVMVPAFTQLLGLEHKQAVATSLAIIIITALVATTNNSRAGLVDWRIVLCAAVGAAAASWFGSDLMQSLQSSTLTRIFGITLLVFGAKMLIKP</sequence>
<reference evidence="6 7" key="1">
    <citation type="submission" date="2016-12" db="EMBL/GenBank/DDBJ databases">
        <title>Study of bacterial adaptation to deep sea.</title>
        <authorList>
            <person name="Song J."/>
            <person name="Yoshizawa S."/>
            <person name="Kogure K."/>
        </authorList>
    </citation>
    <scope>NUCLEOTIDE SEQUENCE [LARGE SCALE GENOMIC DNA]</scope>
    <source>
        <strain evidence="6 7">SAORIC-165</strain>
    </source>
</reference>
<dbReference type="AlphaFoldDB" id="A0A2S7U0V2"/>
<proteinExistence type="inferred from homology"/>
<dbReference type="Proteomes" id="UP000239907">
    <property type="component" value="Unassembled WGS sequence"/>
</dbReference>
<dbReference type="EMBL" id="MQWA01000001">
    <property type="protein sequence ID" value="PQJ28626.1"/>
    <property type="molecule type" value="Genomic_DNA"/>
</dbReference>
<dbReference type="PANTHER" id="PTHR43701">
    <property type="entry name" value="MEMBRANE TRANSPORTER PROTEIN MJ0441-RELATED"/>
    <property type="match status" value="1"/>
</dbReference>
<dbReference type="RefSeq" id="WP_105043123.1">
    <property type="nucleotide sequence ID" value="NZ_MQWA01000001.1"/>
</dbReference>
<dbReference type="Pfam" id="PF01925">
    <property type="entry name" value="TauE"/>
    <property type="match status" value="1"/>
</dbReference>
<dbReference type="GO" id="GO:0005886">
    <property type="term" value="C:plasma membrane"/>
    <property type="evidence" value="ECO:0007669"/>
    <property type="project" value="UniProtKB-SubCell"/>
</dbReference>
<comment type="similarity">
    <text evidence="5">Belongs to the 4-toluene sulfonate uptake permease (TSUP) (TC 2.A.102) family.</text>
</comment>
<evidence type="ECO:0000256" key="4">
    <source>
        <dbReference type="ARBA" id="ARBA00023136"/>
    </source>
</evidence>
<keyword evidence="4 5" id="KW-0472">Membrane</keyword>
<feature type="transmembrane region" description="Helical" evidence="5">
    <location>
        <begin position="70"/>
        <end position="88"/>
    </location>
</feature>
<keyword evidence="2 5" id="KW-0812">Transmembrane</keyword>
<accession>A0A2S7U0V2</accession>
<keyword evidence="3 5" id="KW-1133">Transmembrane helix</keyword>
<name>A0A2S7U0V2_9BACT</name>
<evidence type="ECO:0000256" key="2">
    <source>
        <dbReference type="ARBA" id="ARBA00022692"/>
    </source>
</evidence>
<organism evidence="6 7">
    <name type="scientific">Rubritalea profundi</name>
    <dbReference type="NCBI Taxonomy" id="1658618"/>
    <lineage>
        <taxon>Bacteria</taxon>
        <taxon>Pseudomonadati</taxon>
        <taxon>Verrucomicrobiota</taxon>
        <taxon>Verrucomicrobiia</taxon>
        <taxon>Verrucomicrobiales</taxon>
        <taxon>Rubritaleaceae</taxon>
        <taxon>Rubritalea</taxon>
    </lineage>
</organism>
<evidence type="ECO:0000256" key="5">
    <source>
        <dbReference type="RuleBase" id="RU363041"/>
    </source>
</evidence>
<keyword evidence="5" id="KW-1003">Cell membrane</keyword>
<protein>
    <recommendedName>
        <fullName evidence="5">Probable membrane transporter protein</fullName>
    </recommendedName>
</protein>
<feature type="transmembrane region" description="Helical" evidence="5">
    <location>
        <begin position="44"/>
        <end position="63"/>
    </location>
</feature>
<evidence type="ECO:0000256" key="1">
    <source>
        <dbReference type="ARBA" id="ARBA00004141"/>
    </source>
</evidence>
<dbReference type="InterPro" id="IPR002781">
    <property type="entry name" value="TM_pro_TauE-like"/>
</dbReference>
<dbReference type="PANTHER" id="PTHR43701:SF2">
    <property type="entry name" value="MEMBRANE TRANSPORTER PROTEIN YJNA-RELATED"/>
    <property type="match status" value="1"/>
</dbReference>
<feature type="transmembrane region" description="Helical" evidence="5">
    <location>
        <begin position="100"/>
        <end position="118"/>
    </location>
</feature>
<comment type="subcellular location">
    <subcellularLocation>
        <location evidence="5">Cell membrane</location>
        <topology evidence="5">Multi-pass membrane protein</topology>
    </subcellularLocation>
    <subcellularLocation>
        <location evidence="1">Membrane</location>
        <topology evidence="1">Multi-pass membrane protein</topology>
    </subcellularLocation>
</comment>